<gene>
    <name evidence="1" type="ORF">O181_016838</name>
</gene>
<reference evidence="1" key="1">
    <citation type="submission" date="2021-03" db="EMBL/GenBank/DDBJ databases">
        <title>Draft genome sequence of rust myrtle Austropuccinia psidii MF-1, a brazilian biotype.</title>
        <authorList>
            <person name="Quecine M.C."/>
            <person name="Pachon D.M.R."/>
            <person name="Bonatelli M.L."/>
            <person name="Correr F.H."/>
            <person name="Franceschini L.M."/>
            <person name="Leite T.F."/>
            <person name="Margarido G.R.A."/>
            <person name="Almeida C.A."/>
            <person name="Ferrarezi J.A."/>
            <person name="Labate C.A."/>
        </authorList>
    </citation>
    <scope>NUCLEOTIDE SEQUENCE</scope>
    <source>
        <strain evidence="1">MF-1</strain>
    </source>
</reference>
<sequence length="96" mass="10957">MACRCNRRSYSLRSVGWRRLQEAKQLNTDECDTQTEDLFQGAFSAIGIEPMASRYQSFFIQLQSRALPAELSGDARLPMLQIHNSAGRQMLFLSIQ</sequence>
<evidence type="ECO:0000313" key="1">
    <source>
        <dbReference type="EMBL" id="MBW0477123.1"/>
    </source>
</evidence>
<dbReference type="EMBL" id="AVOT02004706">
    <property type="protein sequence ID" value="MBW0477123.1"/>
    <property type="molecule type" value="Genomic_DNA"/>
</dbReference>
<evidence type="ECO:0000313" key="2">
    <source>
        <dbReference type="Proteomes" id="UP000765509"/>
    </source>
</evidence>
<keyword evidence="2" id="KW-1185">Reference proteome</keyword>
<protein>
    <submittedName>
        <fullName evidence="1">Uncharacterized protein</fullName>
    </submittedName>
</protein>
<dbReference type="Proteomes" id="UP000765509">
    <property type="component" value="Unassembled WGS sequence"/>
</dbReference>
<dbReference type="AlphaFoldDB" id="A0A9Q3C559"/>
<comment type="caution">
    <text evidence="1">The sequence shown here is derived from an EMBL/GenBank/DDBJ whole genome shotgun (WGS) entry which is preliminary data.</text>
</comment>
<organism evidence="1 2">
    <name type="scientific">Austropuccinia psidii MF-1</name>
    <dbReference type="NCBI Taxonomy" id="1389203"/>
    <lineage>
        <taxon>Eukaryota</taxon>
        <taxon>Fungi</taxon>
        <taxon>Dikarya</taxon>
        <taxon>Basidiomycota</taxon>
        <taxon>Pucciniomycotina</taxon>
        <taxon>Pucciniomycetes</taxon>
        <taxon>Pucciniales</taxon>
        <taxon>Sphaerophragmiaceae</taxon>
        <taxon>Austropuccinia</taxon>
    </lineage>
</organism>
<accession>A0A9Q3C559</accession>
<name>A0A9Q3C559_9BASI</name>
<proteinExistence type="predicted"/>